<gene>
    <name evidence="1" type="ORF">Goe3_c16600</name>
</gene>
<accession>A0A217ERA2</accession>
<dbReference type="EMBL" id="KY368640">
    <property type="protein sequence ID" value="APZ82627.1"/>
    <property type="molecule type" value="Genomic_DNA"/>
</dbReference>
<reference evidence="1" key="1">
    <citation type="journal article" date="2017" name="Viruses">
        <title>Characterization of Bacillus subtilis Viruses vB_BsuM-Goe2 and vB_BsuM-Goe3.</title>
        <authorList>
            <person name="Willms I.M."/>
            <person name="Hoppert M."/>
            <person name="Hertel R."/>
        </authorList>
    </citation>
    <scope>NUCLEOTIDE SEQUENCE [LARGE SCALE GENOMIC DNA]</scope>
</reference>
<sequence length="127" mass="14649">MPRINADSGIDLTRDEERALRRLTEGHSLKETLDFIEDTYGEWGPGYHRELSCLNYIPRAELISLVSGANYEIRQTFAEYLENLIITLKIEGHNSPSQEERASINRLVETVKDIQAQFLDKKKKGRL</sequence>
<evidence type="ECO:0000313" key="2">
    <source>
        <dbReference type="Proteomes" id="UP000221795"/>
    </source>
</evidence>
<name>A0A217ERA2_BPGO3</name>
<dbReference type="Proteomes" id="UP000221795">
    <property type="component" value="Segment"/>
</dbReference>
<organism evidence="1 2">
    <name type="scientific">Bacillus phage vB_BsuM-Goe3</name>
    <dbReference type="NCBI Taxonomy" id="1933063"/>
    <lineage>
        <taxon>Viruses</taxon>
        <taxon>Duplodnaviria</taxon>
        <taxon>Heunggongvirae</taxon>
        <taxon>Uroviricota</taxon>
        <taxon>Caudoviricetes</taxon>
        <taxon>Herelleviridae</taxon>
        <taxon>Bastillevirinae</taxon>
        <taxon>Grisebachstrassevirus</taxon>
        <taxon>Grisebachstrassevirus goe3</taxon>
    </lineage>
</organism>
<organismHost>
    <name type="scientific">Bacillus subtilis</name>
    <dbReference type="NCBI Taxonomy" id="1423"/>
</organismHost>
<evidence type="ECO:0000313" key="1">
    <source>
        <dbReference type="EMBL" id="APZ82627.1"/>
    </source>
</evidence>
<protein>
    <submittedName>
        <fullName evidence="1">Cytochrome c-type biogenesis protein CcmH</fullName>
    </submittedName>
</protein>
<keyword evidence="2" id="KW-1185">Reference proteome</keyword>
<proteinExistence type="predicted"/>